<evidence type="ECO:0000256" key="3">
    <source>
        <dbReference type="ARBA" id="ARBA00022989"/>
    </source>
</evidence>
<comment type="subcellular location">
    <subcellularLocation>
        <location evidence="1">Membrane</location>
        <topology evidence="1">Multi-pass membrane protein</topology>
    </subcellularLocation>
</comment>
<accession>A0A9D4DYD1</accession>
<dbReference type="EMBL" id="JAIWYP010000009">
    <property type="protein sequence ID" value="KAH3769453.1"/>
    <property type="molecule type" value="Genomic_DNA"/>
</dbReference>
<keyword evidence="4 5" id="KW-0472">Membrane</keyword>
<comment type="caution">
    <text evidence="7">The sequence shown here is derived from an EMBL/GenBank/DDBJ whole genome shotgun (WGS) entry which is preliminary data.</text>
</comment>
<dbReference type="InterPro" id="IPR024041">
    <property type="entry name" value="NH4_transpt_AmtB-like_dom"/>
</dbReference>
<keyword evidence="2 5" id="KW-0812">Transmembrane</keyword>
<dbReference type="GO" id="GO:0008519">
    <property type="term" value="F:ammonium channel activity"/>
    <property type="evidence" value="ECO:0007669"/>
    <property type="project" value="InterPro"/>
</dbReference>
<evidence type="ECO:0000313" key="7">
    <source>
        <dbReference type="EMBL" id="KAH3769453.1"/>
    </source>
</evidence>
<dbReference type="PANTHER" id="PTHR11730:SF58">
    <property type="entry name" value="AMMONIUM TRANSPORTER"/>
    <property type="match status" value="1"/>
</dbReference>
<sequence length="99" mass="10686">MAERTKLPSYMLFSMLNSVLFSVPAHWVWASNGWLHALGLVDIAGAGPVHIVGGFTGLVATLILKPRHGRYVGVVNRPPVMSSPTNAVLGMFMLWSVSP</sequence>
<keyword evidence="8" id="KW-1185">Reference proteome</keyword>
<evidence type="ECO:0000313" key="8">
    <source>
        <dbReference type="Proteomes" id="UP000828390"/>
    </source>
</evidence>
<name>A0A9D4DYD1_DREPO</name>
<reference evidence="7" key="2">
    <citation type="submission" date="2020-11" db="EMBL/GenBank/DDBJ databases">
        <authorList>
            <person name="McCartney M.A."/>
            <person name="Auch B."/>
            <person name="Kono T."/>
            <person name="Mallez S."/>
            <person name="Becker A."/>
            <person name="Gohl D.M."/>
            <person name="Silverstein K.A.T."/>
            <person name="Koren S."/>
            <person name="Bechman K.B."/>
            <person name="Herman A."/>
            <person name="Abrahante J.E."/>
            <person name="Garbe J."/>
        </authorList>
    </citation>
    <scope>NUCLEOTIDE SEQUENCE</scope>
    <source>
        <strain evidence="7">Duluth1</strain>
        <tissue evidence="7">Whole animal</tissue>
    </source>
</reference>
<dbReference type="InterPro" id="IPR029020">
    <property type="entry name" value="Ammonium/urea_transptr"/>
</dbReference>
<feature type="domain" description="Ammonium transporter AmtB-like" evidence="6">
    <location>
        <begin position="1"/>
        <end position="95"/>
    </location>
</feature>
<evidence type="ECO:0000256" key="2">
    <source>
        <dbReference type="ARBA" id="ARBA00022692"/>
    </source>
</evidence>
<dbReference type="GO" id="GO:0005886">
    <property type="term" value="C:plasma membrane"/>
    <property type="evidence" value="ECO:0007669"/>
    <property type="project" value="TreeGrafter"/>
</dbReference>
<dbReference type="Gene3D" id="1.10.3430.10">
    <property type="entry name" value="Ammonium transporter AmtB like domains"/>
    <property type="match status" value="1"/>
</dbReference>
<gene>
    <name evidence="7" type="ORF">DPMN_170722</name>
</gene>
<keyword evidence="3 5" id="KW-1133">Transmembrane helix</keyword>
<evidence type="ECO:0000256" key="5">
    <source>
        <dbReference type="SAM" id="Phobius"/>
    </source>
</evidence>
<dbReference type="PANTHER" id="PTHR11730">
    <property type="entry name" value="AMMONIUM TRANSPORTER"/>
    <property type="match status" value="1"/>
</dbReference>
<evidence type="ECO:0000259" key="6">
    <source>
        <dbReference type="Pfam" id="PF00909"/>
    </source>
</evidence>
<reference evidence="7" key="1">
    <citation type="journal article" date="2019" name="bioRxiv">
        <title>The Genome of the Zebra Mussel, Dreissena polymorpha: A Resource for Invasive Species Research.</title>
        <authorList>
            <person name="McCartney M.A."/>
            <person name="Auch B."/>
            <person name="Kono T."/>
            <person name="Mallez S."/>
            <person name="Zhang Y."/>
            <person name="Obille A."/>
            <person name="Becker A."/>
            <person name="Abrahante J.E."/>
            <person name="Garbe J."/>
            <person name="Badalamenti J.P."/>
            <person name="Herman A."/>
            <person name="Mangelson H."/>
            <person name="Liachko I."/>
            <person name="Sullivan S."/>
            <person name="Sone E.D."/>
            <person name="Koren S."/>
            <person name="Silverstein K.A.T."/>
            <person name="Beckman K.B."/>
            <person name="Gohl D.M."/>
        </authorList>
    </citation>
    <scope>NUCLEOTIDE SEQUENCE</scope>
    <source>
        <strain evidence="7">Duluth1</strain>
        <tissue evidence="7">Whole animal</tissue>
    </source>
</reference>
<dbReference type="GO" id="GO:0097272">
    <property type="term" value="P:ammonium homeostasis"/>
    <property type="evidence" value="ECO:0007669"/>
    <property type="project" value="TreeGrafter"/>
</dbReference>
<evidence type="ECO:0000256" key="1">
    <source>
        <dbReference type="ARBA" id="ARBA00004141"/>
    </source>
</evidence>
<dbReference type="AlphaFoldDB" id="A0A9D4DYD1"/>
<evidence type="ECO:0000256" key="4">
    <source>
        <dbReference type="ARBA" id="ARBA00023136"/>
    </source>
</evidence>
<dbReference type="Pfam" id="PF00909">
    <property type="entry name" value="Ammonium_transp"/>
    <property type="match status" value="1"/>
</dbReference>
<dbReference type="SUPFAM" id="SSF111352">
    <property type="entry name" value="Ammonium transporter"/>
    <property type="match status" value="1"/>
</dbReference>
<proteinExistence type="predicted"/>
<feature type="transmembrane region" description="Helical" evidence="5">
    <location>
        <begin position="7"/>
        <end position="29"/>
    </location>
</feature>
<protein>
    <recommendedName>
        <fullName evidence="6">Ammonium transporter AmtB-like domain-containing protein</fullName>
    </recommendedName>
</protein>
<feature type="transmembrane region" description="Helical" evidence="5">
    <location>
        <begin position="35"/>
        <end position="64"/>
    </location>
</feature>
<dbReference type="Proteomes" id="UP000828390">
    <property type="component" value="Unassembled WGS sequence"/>
</dbReference>
<organism evidence="7 8">
    <name type="scientific">Dreissena polymorpha</name>
    <name type="common">Zebra mussel</name>
    <name type="synonym">Mytilus polymorpha</name>
    <dbReference type="NCBI Taxonomy" id="45954"/>
    <lineage>
        <taxon>Eukaryota</taxon>
        <taxon>Metazoa</taxon>
        <taxon>Spiralia</taxon>
        <taxon>Lophotrochozoa</taxon>
        <taxon>Mollusca</taxon>
        <taxon>Bivalvia</taxon>
        <taxon>Autobranchia</taxon>
        <taxon>Heteroconchia</taxon>
        <taxon>Euheterodonta</taxon>
        <taxon>Imparidentia</taxon>
        <taxon>Neoheterodontei</taxon>
        <taxon>Myida</taxon>
        <taxon>Dreissenoidea</taxon>
        <taxon>Dreissenidae</taxon>
        <taxon>Dreissena</taxon>
    </lineage>
</organism>